<dbReference type="GO" id="GO:0005886">
    <property type="term" value="C:plasma membrane"/>
    <property type="evidence" value="ECO:0007669"/>
    <property type="project" value="UniProtKB-SubCell"/>
</dbReference>
<evidence type="ECO:0000256" key="5">
    <source>
        <dbReference type="ARBA" id="ARBA00022692"/>
    </source>
</evidence>
<evidence type="ECO:0000256" key="6">
    <source>
        <dbReference type="ARBA" id="ARBA00022989"/>
    </source>
</evidence>
<evidence type="ECO:0000256" key="1">
    <source>
        <dbReference type="ARBA" id="ARBA00004651"/>
    </source>
</evidence>
<dbReference type="GO" id="GO:0055085">
    <property type="term" value="P:transmembrane transport"/>
    <property type="evidence" value="ECO:0007669"/>
    <property type="project" value="InterPro"/>
</dbReference>
<evidence type="ECO:0000256" key="8">
    <source>
        <dbReference type="SAM" id="Phobius"/>
    </source>
</evidence>
<dbReference type="PANTHER" id="PTHR42929">
    <property type="entry name" value="INNER MEMBRANE ABC TRANSPORTER PERMEASE PROTEIN YDCU-RELATED-RELATED"/>
    <property type="match status" value="1"/>
</dbReference>
<feature type="domain" description="ABC transmembrane type-1" evidence="9">
    <location>
        <begin position="70"/>
        <end position="277"/>
    </location>
</feature>
<gene>
    <name evidence="10" type="ORF">AB447_201145</name>
</gene>
<reference evidence="10 11" key="1">
    <citation type="journal article" date="2015" name="Int. J. Syst. Evol. Microbiol.">
        <title>Bacillus glycinifermentans sp. nov., isolated from fermented soybean paste.</title>
        <authorList>
            <person name="Kim S.J."/>
            <person name="Dunlap C.A."/>
            <person name="Kwon S.W."/>
            <person name="Rooney A.P."/>
        </authorList>
    </citation>
    <scope>NUCLEOTIDE SEQUENCE [LARGE SCALE GENOMIC DNA]</scope>
    <source>
        <strain evidence="10 11">GO-13</strain>
    </source>
</reference>
<dbReference type="PANTHER" id="PTHR42929:SF5">
    <property type="entry name" value="ABC TRANSPORTER PERMEASE PROTEIN"/>
    <property type="match status" value="1"/>
</dbReference>
<dbReference type="Proteomes" id="UP000036168">
    <property type="component" value="Unassembled WGS sequence"/>
</dbReference>
<feature type="transmembrane region" description="Helical" evidence="8">
    <location>
        <begin position="74"/>
        <end position="98"/>
    </location>
</feature>
<dbReference type="STRING" id="1664069.BGLY_0411"/>
<evidence type="ECO:0000256" key="3">
    <source>
        <dbReference type="ARBA" id="ARBA00022448"/>
    </source>
</evidence>
<dbReference type="EMBL" id="LECW02000001">
    <property type="protein sequence ID" value="KRT95739.1"/>
    <property type="molecule type" value="Genomic_DNA"/>
</dbReference>
<protein>
    <submittedName>
        <fullName evidence="10">ABC transporter permease</fullName>
    </submittedName>
</protein>
<feature type="transmembrane region" description="Helical" evidence="8">
    <location>
        <begin position="254"/>
        <end position="281"/>
    </location>
</feature>
<feature type="transmembrane region" description="Helical" evidence="8">
    <location>
        <begin position="105"/>
        <end position="129"/>
    </location>
</feature>
<comment type="similarity">
    <text evidence="2">Belongs to the binding-protein-dependent transport system permease family. CysTW subfamily.</text>
</comment>
<comment type="subcellular location">
    <subcellularLocation>
        <location evidence="1">Cell membrane</location>
        <topology evidence="1">Multi-pass membrane protein</topology>
    </subcellularLocation>
</comment>
<evidence type="ECO:0000313" key="11">
    <source>
        <dbReference type="Proteomes" id="UP000036168"/>
    </source>
</evidence>
<comment type="caution">
    <text evidence="10">The sequence shown here is derived from an EMBL/GenBank/DDBJ whole genome shotgun (WGS) entry which is preliminary data.</text>
</comment>
<keyword evidence="5 8" id="KW-0812">Transmembrane</keyword>
<feature type="transmembrane region" description="Helical" evidence="8">
    <location>
        <begin position="12"/>
        <end position="39"/>
    </location>
</feature>
<dbReference type="CDD" id="cd06261">
    <property type="entry name" value="TM_PBP2"/>
    <property type="match status" value="1"/>
</dbReference>
<sequence length="290" mass="32267">MKMAADHQKRFHWFLLLPALLFLGVFLVFPFVLLLILSFRDVDAMMNTLETYGFSQYIEVFTSDVYLKTIGTTLWTALKTTVLCLLMAYPAAYLLVYAPNRKWRALFYILLVSPLLTSVVIRTFSWIVLLSQNGLVNEALISMNVIEKPLPLLWNMNAVIIAYVQVMLPFAVLPIATSLSDISPNVKHASMSLGAGRLRTFFCITLPLSIPGMITGAVIVFSLAAGSYITPLLVGGRMQPLLPLSIYQQVLQVFNLPLAAAMSFTLLVAVCLIVGLLGMILKRWEARMNG</sequence>
<dbReference type="InterPro" id="IPR000515">
    <property type="entry name" value="MetI-like"/>
</dbReference>
<evidence type="ECO:0000256" key="4">
    <source>
        <dbReference type="ARBA" id="ARBA00022475"/>
    </source>
</evidence>
<evidence type="ECO:0000256" key="2">
    <source>
        <dbReference type="ARBA" id="ARBA00007069"/>
    </source>
</evidence>
<keyword evidence="6 8" id="KW-1133">Transmembrane helix</keyword>
<dbReference type="InterPro" id="IPR035906">
    <property type="entry name" value="MetI-like_sf"/>
</dbReference>
<name>A0A0T6BVU0_9BACI</name>
<keyword evidence="4" id="KW-1003">Cell membrane</keyword>
<keyword evidence="3" id="KW-0813">Transport</keyword>
<feature type="transmembrane region" description="Helical" evidence="8">
    <location>
        <begin position="158"/>
        <end position="180"/>
    </location>
</feature>
<feature type="transmembrane region" description="Helical" evidence="8">
    <location>
        <begin position="201"/>
        <end position="234"/>
    </location>
</feature>
<organism evidence="10 11">
    <name type="scientific">Bacillus glycinifermentans</name>
    <dbReference type="NCBI Taxonomy" id="1664069"/>
    <lineage>
        <taxon>Bacteria</taxon>
        <taxon>Bacillati</taxon>
        <taxon>Bacillota</taxon>
        <taxon>Bacilli</taxon>
        <taxon>Bacillales</taxon>
        <taxon>Bacillaceae</taxon>
        <taxon>Bacillus</taxon>
    </lineage>
</organism>
<keyword evidence="7 8" id="KW-0472">Membrane</keyword>
<evidence type="ECO:0000259" key="9">
    <source>
        <dbReference type="PROSITE" id="PS50928"/>
    </source>
</evidence>
<accession>A0A0T6BVU0</accession>
<dbReference type="AlphaFoldDB" id="A0A0T6BVU0"/>
<dbReference type="SUPFAM" id="SSF161098">
    <property type="entry name" value="MetI-like"/>
    <property type="match status" value="1"/>
</dbReference>
<dbReference type="Gene3D" id="1.10.3720.10">
    <property type="entry name" value="MetI-like"/>
    <property type="match status" value="1"/>
</dbReference>
<evidence type="ECO:0000313" key="10">
    <source>
        <dbReference type="EMBL" id="KRT95739.1"/>
    </source>
</evidence>
<evidence type="ECO:0000256" key="7">
    <source>
        <dbReference type="ARBA" id="ARBA00023136"/>
    </source>
</evidence>
<dbReference type="PROSITE" id="PS50928">
    <property type="entry name" value="ABC_TM1"/>
    <property type="match status" value="1"/>
</dbReference>
<proteinExistence type="inferred from homology"/>